<keyword evidence="6" id="KW-1185">Reference proteome</keyword>
<comment type="caution">
    <text evidence="5">The sequence shown here is derived from an EMBL/GenBank/DDBJ whole genome shotgun (WGS) entry which is preliminary data.</text>
</comment>
<dbReference type="InterPro" id="IPR050300">
    <property type="entry name" value="GDXG_lipolytic_enzyme"/>
</dbReference>
<dbReference type="Pfam" id="PF07859">
    <property type="entry name" value="Abhydrolase_3"/>
    <property type="match status" value="1"/>
</dbReference>
<dbReference type="InterPro" id="IPR002168">
    <property type="entry name" value="Lipase_GDXG_HIS_AS"/>
</dbReference>
<dbReference type="AlphaFoldDB" id="A0A4R6XDR1"/>
<dbReference type="SUPFAM" id="SSF53474">
    <property type="entry name" value="alpha/beta-Hydrolases"/>
    <property type="match status" value="1"/>
</dbReference>
<dbReference type="PANTHER" id="PTHR48081:SF8">
    <property type="entry name" value="ALPHA_BETA HYDROLASE FOLD-3 DOMAIN-CONTAINING PROTEIN-RELATED"/>
    <property type="match status" value="1"/>
</dbReference>
<dbReference type="PANTHER" id="PTHR48081">
    <property type="entry name" value="AB HYDROLASE SUPERFAMILY PROTEIN C4A8.06C"/>
    <property type="match status" value="1"/>
</dbReference>
<proteinExistence type="inferred from homology"/>
<feature type="domain" description="Alpha/beta hydrolase fold-3" evidence="4">
    <location>
        <begin position="73"/>
        <end position="274"/>
    </location>
</feature>
<dbReference type="Proteomes" id="UP000295724">
    <property type="component" value="Unassembled WGS sequence"/>
</dbReference>
<evidence type="ECO:0000256" key="2">
    <source>
        <dbReference type="ARBA" id="ARBA00022801"/>
    </source>
</evidence>
<organism evidence="5 6">
    <name type="scientific">Marinicella litoralis</name>
    <dbReference type="NCBI Taxonomy" id="644220"/>
    <lineage>
        <taxon>Bacteria</taxon>
        <taxon>Pseudomonadati</taxon>
        <taxon>Pseudomonadota</taxon>
        <taxon>Gammaproteobacteria</taxon>
        <taxon>Lysobacterales</taxon>
        <taxon>Marinicellaceae</taxon>
        <taxon>Marinicella</taxon>
    </lineage>
</organism>
<keyword evidence="2" id="KW-0378">Hydrolase</keyword>
<dbReference type="InterPro" id="IPR033140">
    <property type="entry name" value="Lipase_GDXG_put_SER_AS"/>
</dbReference>
<comment type="similarity">
    <text evidence="1">Belongs to the 'GDXG' lipolytic enzyme family.</text>
</comment>
<dbReference type="RefSeq" id="WP_099018815.1">
    <property type="nucleotide sequence ID" value="NZ_NIHB01000002.1"/>
</dbReference>
<reference evidence="5 6" key="1">
    <citation type="submission" date="2019-03" db="EMBL/GenBank/DDBJ databases">
        <title>Genomic Encyclopedia of Type Strains, Phase IV (KMG-IV): sequencing the most valuable type-strain genomes for metagenomic binning, comparative biology and taxonomic classification.</title>
        <authorList>
            <person name="Goeker M."/>
        </authorList>
    </citation>
    <scope>NUCLEOTIDE SEQUENCE [LARGE SCALE GENOMIC DNA]</scope>
    <source>
        <strain evidence="5 6">DSM 25488</strain>
    </source>
</reference>
<dbReference type="InterPro" id="IPR029058">
    <property type="entry name" value="AB_hydrolase_fold"/>
</dbReference>
<evidence type="ECO:0000256" key="3">
    <source>
        <dbReference type="PROSITE-ProRule" id="PRU10038"/>
    </source>
</evidence>
<dbReference type="EMBL" id="SNZB01000006">
    <property type="protein sequence ID" value="TDR17446.1"/>
    <property type="molecule type" value="Genomic_DNA"/>
</dbReference>
<dbReference type="OrthoDB" id="5729797at2"/>
<name>A0A4R6XDR1_9GAMM</name>
<dbReference type="InterPro" id="IPR013094">
    <property type="entry name" value="AB_hydrolase_3"/>
</dbReference>
<dbReference type="GO" id="GO:0016787">
    <property type="term" value="F:hydrolase activity"/>
    <property type="evidence" value="ECO:0007669"/>
    <property type="project" value="UniProtKB-KW"/>
</dbReference>
<feature type="active site" evidence="3">
    <location>
        <position position="147"/>
    </location>
</feature>
<accession>A0A4R6XDR1</accession>
<evidence type="ECO:0000256" key="1">
    <source>
        <dbReference type="ARBA" id="ARBA00010515"/>
    </source>
</evidence>
<evidence type="ECO:0000259" key="4">
    <source>
        <dbReference type="Pfam" id="PF07859"/>
    </source>
</evidence>
<evidence type="ECO:0000313" key="6">
    <source>
        <dbReference type="Proteomes" id="UP000295724"/>
    </source>
</evidence>
<gene>
    <name evidence="5" type="ORF">C8D91_2504</name>
</gene>
<sequence>MINLSSVTMRRMVRTTSKWFLNGRCPLWLQRKGLNLLGGYAFLPKPIKIEKSMIAARPVWWFNLDNRRSEQVILYFHGGGYGIGSPRSHRDLCAYLALYANTSVASIAYRLAPEHPYPAAIDDGMAAYKALMDSGFSPDKITLAGDSAGGGLALTLALKIKAQNLPQPACLFLISPWINKSREAVSHVTQFEVDPVINESWSLQMAGNYLQNSAQITAEACLVDKDLSGIAPMLIHVGTDEVLLDDSLLLKQKAIKAGVHVTLITFKELWHVFHFSASLFKPARMALKQAGEYIHSMMN</sequence>
<dbReference type="PROSITE" id="PS01174">
    <property type="entry name" value="LIPASE_GDXG_SER"/>
    <property type="match status" value="1"/>
</dbReference>
<evidence type="ECO:0000313" key="5">
    <source>
        <dbReference type="EMBL" id="TDR17446.1"/>
    </source>
</evidence>
<protein>
    <submittedName>
        <fullName evidence="5">Acetyl esterase/lipase</fullName>
    </submittedName>
</protein>
<dbReference type="Gene3D" id="3.40.50.1820">
    <property type="entry name" value="alpha/beta hydrolase"/>
    <property type="match status" value="1"/>
</dbReference>
<dbReference type="PROSITE" id="PS01173">
    <property type="entry name" value="LIPASE_GDXG_HIS"/>
    <property type="match status" value="1"/>
</dbReference>